<dbReference type="AlphaFoldDB" id="A0AAN8VGD5"/>
<evidence type="ECO:0000313" key="2">
    <source>
        <dbReference type="Proteomes" id="UP001370490"/>
    </source>
</evidence>
<dbReference type="PROSITE" id="PS51257">
    <property type="entry name" value="PROKAR_LIPOPROTEIN"/>
    <property type="match status" value="1"/>
</dbReference>
<accession>A0AAN8VGD5</accession>
<proteinExistence type="predicted"/>
<organism evidence="1 2">
    <name type="scientific">Dillenia turbinata</name>
    <dbReference type="NCBI Taxonomy" id="194707"/>
    <lineage>
        <taxon>Eukaryota</taxon>
        <taxon>Viridiplantae</taxon>
        <taxon>Streptophyta</taxon>
        <taxon>Embryophyta</taxon>
        <taxon>Tracheophyta</taxon>
        <taxon>Spermatophyta</taxon>
        <taxon>Magnoliopsida</taxon>
        <taxon>eudicotyledons</taxon>
        <taxon>Gunneridae</taxon>
        <taxon>Pentapetalae</taxon>
        <taxon>Dilleniales</taxon>
        <taxon>Dilleniaceae</taxon>
        <taxon>Dillenia</taxon>
    </lineage>
</organism>
<dbReference type="EMBL" id="JBAMMX010000013">
    <property type="protein sequence ID" value="KAK6929436.1"/>
    <property type="molecule type" value="Genomic_DNA"/>
</dbReference>
<protein>
    <submittedName>
        <fullName evidence="1">Uncharacterized protein</fullName>
    </submittedName>
</protein>
<reference evidence="1 2" key="1">
    <citation type="submission" date="2023-12" db="EMBL/GenBank/DDBJ databases">
        <title>A high-quality genome assembly for Dillenia turbinata (Dilleniales).</title>
        <authorList>
            <person name="Chanderbali A."/>
        </authorList>
    </citation>
    <scope>NUCLEOTIDE SEQUENCE [LARGE SCALE GENOMIC DNA]</scope>
    <source>
        <strain evidence="1">LSX21</strain>
        <tissue evidence="1">Leaf</tissue>
    </source>
</reference>
<name>A0AAN8VGD5_9MAGN</name>
<dbReference type="Proteomes" id="UP001370490">
    <property type="component" value="Unassembled WGS sequence"/>
</dbReference>
<sequence length="93" mass="10900">MELGRTLNRRPDLSWSGLMDCVYLLNLFIFACAQRSMGHEEFWHFIGAPTADAPRKISGVHKRCWRYIPNSFKAIEKAPTPENHHLFKIVYHE</sequence>
<evidence type="ECO:0000313" key="1">
    <source>
        <dbReference type="EMBL" id="KAK6929436.1"/>
    </source>
</evidence>
<gene>
    <name evidence="1" type="ORF">RJ641_005641</name>
</gene>
<keyword evidence="2" id="KW-1185">Reference proteome</keyword>
<comment type="caution">
    <text evidence="1">The sequence shown here is derived from an EMBL/GenBank/DDBJ whole genome shotgun (WGS) entry which is preliminary data.</text>
</comment>